<dbReference type="GO" id="GO:0016655">
    <property type="term" value="F:oxidoreductase activity, acting on NAD(P)H, quinone or similar compound as acceptor"/>
    <property type="evidence" value="ECO:0007669"/>
    <property type="project" value="InterPro"/>
</dbReference>
<evidence type="ECO:0000259" key="7">
    <source>
        <dbReference type="Pfam" id="PF02525"/>
    </source>
</evidence>
<dbReference type="PANTHER" id="PTHR43741:SF4">
    <property type="entry name" value="FMN-DEPENDENT NADH:QUINONE OXIDOREDUCTASE"/>
    <property type="match status" value="1"/>
</dbReference>
<dbReference type="InterPro" id="IPR023048">
    <property type="entry name" value="NADH:quinone_OxRdtase_FMN_depd"/>
</dbReference>
<evidence type="ECO:0000256" key="2">
    <source>
        <dbReference type="ARBA" id="ARBA00022643"/>
    </source>
</evidence>
<keyword evidence="4 6" id="KW-0520">NAD</keyword>
<feature type="domain" description="Flavodoxin-like fold" evidence="7">
    <location>
        <begin position="3"/>
        <end position="202"/>
    </location>
</feature>
<accession>A0A0D7WXR9</accession>
<evidence type="ECO:0000256" key="1">
    <source>
        <dbReference type="ARBA" id="ARBA00022630"/>
    </source>
</evidence>
<evidence type="ECO:0000256" key="4">
    <source>
        <dbReference type="ARBA" id="ARBA00023027"/>
    </source>
</evidence>
<dbReference type="EMBL" id="JTHP01000050">
    <property type="protein sequence ID" value="KJD43754.1"/>
    <property type="molecule type" value="Genomic_DNA"/>
</dbReference>
<proteinExistence type="inferred from homology"/>
<evidence type="ECO:0000256" key="6">
    <source>
        <dbReference type="HAMAP-Rule" id="MF_01216"/>
    </source>
</evidence>
<keyword evidence="9" id="KW-1185">Reference proteome</keyword>
<dbReference type="SUPFAM" id="SSF52218">
    <property type="entry name" value="Flavoproteins"/>
    <property type="match status" value="1"/>
</dbReference>
<dbReference type="PANTHER" id="PTHR43741">
    <property type="entry name" value="FMN-DEPENDENT NADH-AZOREDUCTASE 1"/>
    <property type="match status" value="1"/>
</dbReference>
<comment type="subunit">
    <text evidence="6">Homodimer.</text>
</comment>
<dbReference type="EC" id="1.7.1.17" evidence="6"/>
<dbReference type="Gene3D" id="3.40.50.360">
    <property type="match status" value="1"/>
</dbReference>
<comment type="catalytic activity">
    <reaction evidence="6">
        <text>2 a quinone + NADH + H(+) = 2 a 1,4-benzosemiquinone + NAD(+)</text>
        <dbReference type="Rhea" id="RHEA:65952"/>
        <dbReference type="ChEBI" id="CHEBI:15378"/>
        <dbReference type="ChEBI" id="CHEBI:57540"/>
        <dbReference type="ChEBI" id="CHEBI:57945"/>
        <dbReference type="ChEBI" id="CHEBI:132124"/>
        <dbReference type="ChEBI" id="CHEBI:134225"/>
    </reaction>
</comment>
<gene>
    <name evidence="6" type="primary">azoR</name>
    <name evidence="8" type="ORF">QD47_21075</name>
</gene>
<sequence>MSNVLFIKANDRPADQAVSVQMYETFLKTYKDTHSSDVITELDLFVENLPTYGDTVITGIYKLSQGYELTAEELEATTTSNRYLDQFLAADKVVIAFPLWNTMAPAPLVNYIAHISQVGKTFKFTAEGPVGLAGDKKVALLSARGGMYSIEPMASFESAVKPVKMNLGLFGIQTTDVIIEGHNQYKDRAEVIVKEGLQEVAKVASTF</sequence>
<dbReference type="OrthoDB" id="9805013at2"/>
<comment type="function">
    <text evidence="6">Also exhibits azoreductase activity. Catalyzes the reductive cleavage of the azo bond in aromatic azo compounds to the corresponding amines.</text>
</comment>
<comment type="cofactor">
    <cofactor evidence="6">
        <name>FMN</name>
        <dbReference type="ChEBI" id="CHEBI:58210"/>
    </cofactor>
    <text evidence="6">Binds 1 FMN per subunit.</text>
</comment>
<evidence type="ECO:0000256" key="5">
    <source>
        <dbReference type="ARBA" id="ARBA00048542"/>
    </source>
</evidence>
<evidence type="ECO:0000313" key="9">
    <source>
        <dbReference type="Proteomes" id="UP000032534"/>
    </source>
</evidence>
<comment type="caution">
    <text evidence="6">Lacks conserved residue(s) required for the propagation of feature annotation.</text>
</comment>
<dbReference type="PATRIC" id="fig|159743.3.peg.4683"/>
<dbReference type="InterPro" id="IPR050104">
    <property type="entry name" value="FMN-dep_NADH:Q_OxRdtase_AzoR1"/>
</dbReference>
<dbReference type="GO" id="GO:0016652">
    <property type="term" value="F:oxidoreductase activity, acting on NAD(P)H as acceptor"/>
    <property type="evidence" value="ECO:0007669"/>
    <property type="project" value="UniProtKB-UniRule"/>
</dbReference>
<comment type="caution">
    <text evidence="8">The sequence shown here is derived from an EMBL/GenBank/DDBJ whole genome shotgun (WGS) entry which is preliminary data.</text>
</comment>
<comment type="similarity">
    <text evidence="6">Belongs to the azoreductase type 1 family.</text>
</comment>
<dbReference type="HAMAP" id="MF_01216">
    <property type="entry name" value="Azoreductase_type1"/>
    <property type="match status" value="1"/>
</dbReference>
<dbReference type="InterPro" id="IPR003680">
    <property type="entry name" value="Flavodoxin_fold"/>
</dbReference>
<evidence type="ECO:0000313" key="8">
    <source>
        <dbReference type="EMBL" id="KJD43754.1"/>
    </source>
</evidence>
<dbReference type="Pfam" id="PF02525">
    <property type="entry name" value="Flavodoxin_2"/>
    <property type="match status" value="1"/>
</dbReference>
<keyword evidence="1 6" id="KW-0285">Flavoprotein</keyword>
<dbReference type="GO" id="GO:0010181">
    <property type="term" value="F:FMN binding"/>
    <property type="evidence" value="ECO:0007669"/>
    <property type="project" value="UniProtKB-UniRule"/>
</dbReference>
<dbReference type="NCBIfam" id="NF010075">
    <property type="entry name" value="PRK13556.1"/>
    <property type="match status" value="1"/>
</dbReference>
<evidence type="ECO:0000256" key="3">
    <source>
        <dbReference type="ARBA" id="ARBA00023002"/>
    </source>
</evidence>
<organism evidence="8 9">
    <name type="scientific">Paenibacillus terrae</name>
    <dbReference type="NCBI Taxonomy" id="159743"/>
    <lineage>
        <taxon>Bacteria</taxon>
        <taxon>Bacillati</taxon>
        <taxon>Bacillota</taxon>
        <taxon>Bacilli</taxon>
        <taxon>Bacillales</taxon>
        <taxon>Paenibacillaceae</taxon>
        <taxon>Paenibacillus</taxon>
    </lineage>
</organism>
<keyword evidence="3 6" id="KW-0560">Oxidoreductase</keyword>
<protein>
    <recommendedName>
        <fullName evidence="6">FMN dependent NADH:quinone oxidoreductase</fullName>
        <ecNumber evidence="6">1.6.5.-</ecNumber>
    </recommendedName>
    <alternativeName>
        <fullName evidence="6">Azo-dye reductase</fullName>
    </alternativeName>
    <alternativeName>
        <fullName evidence="6">FMN-dependent NADH-azo compound oxidoreductase</fullName>
    </alternativeName>
    <alternativeName>
        <fullName evidence="6">FMN-dependent NADH-azoreductase</fullName>
        <ecNumber evidence="6">1.7.1.17</ecNumber>
    </alternativeName>
</protein>
<name>A0A0D7WXR9_9BACL</name>
<dbReference type="GO" id="GO:0009055">
    <property type="term" value="F:electron transfer activity"/>
    <property type="evidence" value="ECO:0007669"/>
    <property type="project" value="UniProtKB-UniRule"/>
</dbReference>
<comment type="catalytic activity">
    <reaction evidence="5">
        <text>N,N-dimethyl-1,4-phenylenediamine + anthranilate + 2 NAD(+) = 2-(4-dimethylaminophenyl)diazenylbenzoate + 2 NADH + 2 H(+)</text>
        <dbReference type="Rhea" id="RHEA:55872"/>
        <dbReference type="ChEBI" id="CHEBI:15378"/>
        <dbReference type="ChEBI" id="CHEBI:15783"/>
        <dbReference type="ChEBI" id="CHEBI:16567"/>
        <dbReference type="ChEBI" id="CHEBI:57540"/>
        <dbReference type="ChEBI" id="CHEBI:57945"/>
        <dbReference type="ChEBI" id="CHEBI:71579"/>
        <dbReference type="EC" id="1.7.1.17"/>
    </reaction>
    <physiologicalReaction direction="right-to-left" evidence="5">
        <dbReference type="Rhea" id="RHEA:55874"/>
    </physiologicalReaction>
</comment>
<dbReference type="EC" id="1.6.5.-" evidence="6"/>
<keyword evidence="2 6" id="KW-0288">FMN</keyword>
<dbReference type="AlphaFoldDB" id="A0A0D7WXR9"/>
<reference evidence="8 9" key="1">
    <citation type="submission" date="2014-11" db="EMBL/GenBank/DDBJ databases">
        <title>Draft Genome Sequences of Paenibacillus polymyxa NRRL B-30509 and Paenibacillus terrae NRRL B-30644, Strains from a Poultry Environment that Produce Tridecaptin A and Paenicidins.</title>
        <authorList>
            <person name="van Belkum M.J."/>
            <person name="Lohans C.T."/>
            <person name="Vederas J.C."/>
        </authorList>
    </citation>
    <scope>NUCLEOTIDE SEQUENCE [LARGE SCALE GENOMIC DNA]</scope>
    <source>
        <strain evidence="8 9">NRRL B-30644</strain>
    </source>
</reference>
<dbReference type="Proteomes" id="UP000032534">
    <property type="component" value="Unassembled WGS sequence"/>
</dbReference>
<comment type="function">
    <text evidence="6">Quinone reductase that provides resistance to thiol-specific stress caused by electrophilic quinones.</text>
</comment>
<dbReference type="InterPro" id="IPR029039">
    <property type="entry name" value="Flavoprotein-like_sf"/>
</dbReference>